<reference evidence="3" key="1">
    <citation type="journal article" date="2020" name="mSystems">
        <title>Genome- and Community-Level Interaction Insights into Carbon Utilization and Element Cycling Functions of Hydrothermarchaeota in Hydrothermal Sediment.</title>
        <authorList>
            <person name="Zhou Z."/>
            <person name="Liu Y."/>
            <person name="Xu W."/>
            <person name="Pan J."/>
            <person name="Luo Z.H."/>
            <person name="Li M."/>
        </authorList>
    </citation>
    <scope>NUCLEOTIDE SEQUENCE [LARGE SCALE GENOMIC DNA]</scope>
    <source>
        <strain evidence="3">HyVt-577</strain>
    </source>
</reference>
<dbReference type="NCBIfam" id="TIGR01552">
    <property type="entry name" value="phd_fam"/>
    <property type="match status" value="1"/>
</dbReference>
<evidence type="ECO:0000256" key="1">
    <source>
        <dbReference type="ARBA" id="ARBA00009981"/>
    </source>
</evidence>
<gene>
    <name evidence="3" type="ORF">ENK44_14315</name>
</gene>
<dbReference type="Proteomes" id="UP000885779">
    <property type="component" value="Unassembled WGS sequence"/>
</dbReference>
<dbReference type="AlphaFoldDB" id="A0A7V4U3A1"/>
<dbReference type="PANTHER" id="PTHR33713">
    <property type="entry name" value="ANTITOXIN YAFN-RELATED"/>
    <property type="match status" value="1"/>
</dbReference>
<dbReference type="InterPro" id="IPR006442">
    <property type="entry name" value="Antitoxin_Phd/YefM"/>
</dbReference>
<dbReference type="InterPro" id="IPR036165">
    <property type="entry name" value="YefM-like_sf"/>
</dbReference>
<proteinExistence type="inferred from homology"/>
<organism evidence="3">
    <name type="scientific">Caldithrix abyssi</name>
    <dbReference type="NCBI Taxonomy" id="187145"/>
    <lineage>
        <taxon>Bacteria</taxon>
        <taxon>Pseudomonadati</taxon>
        <taxon>Calditrichota</taxon>
        <taxon>Calditrichia</taxon>
        <taxon>Calditrichales</taxon>
        <taxon>Calditrichaceae</taxon>
        <taxon>Caldithrix</taxon>
    </lineage>
</organism>
<dbReference type="InterPro" id="IPR051405">
    <property type="entry name" value="phD/YefM_antitoxin"/>
</dbReference>
<dbReference type="EMBL" id="DRQG01000137">
    <property type="protein sequence ID" value="HGY56878.1"/>
    <property type="molecule type" value="Genomic_DNA"/>
</dbReference>
<sequence>MRAINFKQDIKSLSEFRANTSKLIKQVVLTRRPLIITQHGKRKAVLLDVSDYQNLIEKLEILEDIYVSEKQISEGKGIPHNQVKEELLKRFK</sequence>
<dbReference type="Gene3D" id="3.40.1620.10">
    <property type="entry name" value="YefM-like domain"/>
    <property type="match status" value="1"/>
</dbReference>
<name>A0A7V4U3A1_CALAY</name>
<protein>
    <recommendedName>
        <fullName evidence="2">Antitoxin</fullName>
    </recommendedName>
</protein>
<comment type="similarity">
    <text evidence="1 2">Belongs to the phD/YefM antitoxin family.</text>
</comment>
<dbReference type="SUPFAM" id="SSF143120">
    <property type="entry name" value="YefM-like"/>
    <property type="match status" value="1"/>
</dbReference>
<comment type="caution">
    <text evidence="3">The sequence shown here is derived from an EMBL/GenBank/DDBJ whole genome shotgun (WGS) entry which is preliminary data.</text>
</comment>
<evidence type="ECO:0000313" key="3">
    <source>
        <dbReference type="EMBL" id="HGY56878.1"/>
    </source>
</evidence>
<comment type="function">
    <text evidence="2">Antitoxin component of a type II toxin-antitoxin (TA) system.</text>
</comment>
<accession>A0A7V4U3A1</accession>
<evidence type="ECO:0000256" key="2">
    <source>
        <dbReference type="RuleBase" id="RU362080"/>
    </source>
</evidence>
<dbReference type="PANTHER" id="PTHR33713:SF11">
    <property type="entry name" value="PREVENT-HOST-DEATH FAMILY PROTEIN"/>
    <property type="match status" value="1"/>
</dbReference>
<dbReference type="Pfam" id="PF02604">
    <property type="entry name" value="PhdYeFM_antitox"/>
    <property type="match status" value="1"/>
</dbReference>